<evidence type="ECO:0000313" key="2">
    <source>
        <dbReference type="Proteomes" id="UP001148737"/>
    </source>
</evidence>
<organism evidence="1 2">
    <name type="scientific">Lecanicillium saksenae</name>
    <dbReference type="NCBI Taxonomy" id="468837"/>
    <lineage>
        <taxon>Eukaryota</taxon>
        <taxon>Fungi</taxon>
        <taxon>Dikarya</taxon>
        <taxon>Ascomycota</taxon>
        <taxon>Pezizomycotina</taxon>
        <taxon>Sordariomycetes</taxon>
        <taxon>Hypocreomycetidae</taxon>
        <taxon>Hypocreales</taxon>
        <taxon>Cordycipitaceae</taxon>
        <taxon>Lecanicillium</taxon>
    </lineage>
</organism>
<dbReference type="Proteomes" id="UP001148737">
    <property type="component" value="Unassembled WGS sequence"/>
</dbReference>
<proteinExistence type="predicted"/>
<reference evidence="1" key="1">
    <citation type="submission" date="2022-07" db="EMBL/GenBank/DDBJ databases">
        <title>Genome Sequence of Lecanicillium saksenae.</title>
        <authorList>
            <person name="Buettner E."/>
        </authorList>
    </citation>
    <scope>NUCLEOTIDE SEQUENCE</scope>
    <source>
        <strain evidence="1">VT-O1</strain>
    </source>
</reference>
<gene>
    <name evidence="1" type="ORF">NLG97_g5000</name>
</gene>
<name>A0ACC1QU81_9HYPO</name>
<accession>A0ACC1QU81</accession>
<dbReference type="EMBL" id="JANAKD010000532">
    <property type="protein sequence ID" value="KAJ3493018.1"/>
    <property type="molecule type" value="Genomic_DNA"/>
</dbReference>
<protein>
    <submittedName>
        <fullName evidence="1">Uncharacterized protein</fullName>
    </submittedName>
</protein>
<keyword evidence="2" id="KW-1185">Reference proteome</keyword>
<sequence length="282" mass="31922">MEHAAPSNAQRGRTLTWHEATDWQRNSKYILRGYRTPKADCREILTSLTFLHNETCNVYTHLIGAILLPVIAALIMRGFLYSQFFFASGMDYAMFGIFFWCTECCLLLSTAFHLLASRSREVVNFWCRMDLVSIVIFTMGSIVPGIYYIYFCESYWRRIHWVVAITSGFSTSALLSLPVFSTILWRRIRIGAFVVLGASALIPLIHGSHRYGLNGSTIHLLQIPERFAPGRFDIWGSSHQIFHVAILCAIAVHTVGLIQAFTACHTMDICSIQAAQKADQRA</sequence>
<evidence type="ECO:0000313" key="1">
    <source>
        <dbReference type="EMBL" id="KAJ3493018.1"/>
    </source>
</evidence>
<comment type="caution">
    <text evidence="1">The sequence shown here is derived from an EMBL/GenBank/DDBJ whole genome shotgun (WGS) entry which is preliminary data.</text>
</comment>